<evidence type="ECO:0000313" key="2">
    <source>
        <dbReference type="EMBL" id="QIK77544.1"/>
    </source>
</evidence>
<keyword evidence="3" id="KW-1185">Reference proteome</keyword>
<evidence type="ECO:0000313" key="3">
    <source>
        <dbReference type="Proteomes" id="UP000503222"/>
    </source>
</evidence>
<evidence type="ECO:0000256" key="1">
    <source>
        <dbReference type="SAM" id="SignalP"/>
    </source>
</evidence>
<accession>A0A6G7YLC6</accession>
<feature type="chain" id="PRO_5026030335" evidence="1">
    <location>
        <begin position="23"/>
        <end position="422"/>
    </location>
</feature>
<dbReference type="KEGG" id="spii:G7077_00020"/>
<organism evidence="2 3">
    <name type="scientific">Sphingomonas piscis</name>
    <dbReference type="NCBI Taxonomy" id="2714943"/>
    <lineage>
        <taxon>Bacteria</taxon>
        <taxon>Pseudomonadati</taxon>
        <taxon>Pseudomonadota</taxon>
        <taxon>Alphaproteobacteria</taxon>
        <taxon>Sphingomonadales</taxon>
        <taxon>Sphingomonadaceae</taxon>
        <taxon>Sphingomonas</taxon>
    </lineage>
</organism>
<gene>
    <name evidence="2" type="ORF">G7077_00020</name>
</gene>
<name>A0A6G7YLC6_9SPHN</name>
<proteinExistence type="predicted"/>
<sequence length="422" mass="46152">MRALLLMTLFCMSFASGQAATAADVELLTPSVLSLTGDARLVGASGERSWIDEGFGKLRSSGGAGGEFRIKPELGSANIVWQPRAGFAWSATVVASIQGGERSEAGLSEAFASFKPMRRDGLSFSARAGLMWPPISTEHGGADWHVTDTVTPSAINSWVAEELRPLAAEATIAADLNGHNLSATAAIMSANDTAGTLLAFRGWALHDRRTLAVNRQPLPPLPEELEYYQPQYTHPLLDVSPGFARRPGYYARVAWQTPDNVRLELFRYDNRARPEWVNEELEWGWRTRFQQVAAVARPLGELEIKGQAMVGRTQMGIEEQGRLWVDARFKAAFLLATHPLGKGKLAARIEKFHVRQNGSLLTQDAGEPGRAALLAYSHPLAAGLTGIAEALHVSSRRGQREEIGLAARQTQTQLQVSIRFFW</sequence>
<reference evidence="2 3" key="1">
    <citation type="submission" date="2020-03" db="EMBL/GenBank/DDBJ databases">
        <title>Sphingomonas sp. nov., isolated from fish.</title>
        <authorList>
            <person name="Hyun D.-W."/>
            <person name="Bae J.-W."/>
        </authorList>
    </citation>
    <scope>NUCLEOTIDE SEQUENCE [LARGE SCALE GENOMIC DNA]</scope>
    <source>
        <strain evidence="2 3">HDW15B</strain>
    </source>
</reference>
<keyword evidence="1" id="KW-0732">Signal</keyword>
<feature type="signal peptide" evidence="1">
    <location>
        <begin position="1"/>
        <end position="22"/>
    </location>
</feature>
<dbReference type="EMBL" id="CP049869">
    <property type="protein sequence ID" value="QIK77544.1"/>
    <property type="molecule type" value="Genomic_DNA"/>
</dbReference>
<dbReference type="Proteomes" id="UP000503222">
    <property type="component" value="Chromosome"/>
</dbReference>
<protein>
    <submittedName>
        <fullName evidence="2">Uncharacterized protein</fullName>
    </submittedName>
</protein>
<dbReference type="AlphaFoldDB" id="A0A6G7YLC6"/>